<keyword evidence="14" id="KW-0256">Endoplasmic reticulum</keyword>
<evidence type="ECO:0000256" key="9">
    <source>
        <dbReference type="ARBA" id="ARBA00022516"/>
    </source>
</evidence>
<keyword evidence="12" id="KW-0812">Transmembrane</keyword>
<keyword evidence="10" id="KW-0643">Prostaglandin biosynthesis</keyword>
<dbReference type="InterPro" id="IPR050705">
    <property type="entry name" value="Cytochrome_P450_3A"/>
</dbReference>
<dbReference type="GO" id="GO:0005506">
    <property type="term" value="F:iron ion binding"/>
    <property type="evidence" value="ECO:0007669"/>
    <property type="project" value="InterPro"/>
</dbReference>
<proteinExistence type="inferred from homology"/>
<keyword evidence="8" id="KW-0644">Prostaglandin metabolism</keyword>
<accession>S7N811</accession>
<keyword evidence="18 33" id="KW-0408">Iron</keyword>
<dbReference type="GO" id="GO:0001516">
    <property type="term" value="P:prostaglandin biosynthetic process"/>
    <property type="evidence" value="ECO:0007669"/>
    <property type="project" value="UniProtKB-KW"/>
</dbReference>
<organism evidence="35 36">
    <name type="scientific">Myotis brandtii</name>
    <name type="common">Brandt's bat</name>
    <dbReference type="NCBI Taxonomy" id="109478"/>
    <lineage>
        <taxon>Eukaryota</taxon>
        <taxon>Metazoa</taxon>
        <taxon>Chordata</taxon>
        <taxon>Craniata</taxon>
        <taxon>Vertebrata</taxon>
        <taxon>Euteleostomi</taxon>
        <taxon>Mammalia</taxon>
        <taxon>Eutheria</taxon>
        <taxon>Laurasiatheria</taxon>
        <taxon>Chiroptera</taxon>
        <taxon>Yangochiroptera</taxon>
        <taxon>Vespertilionidae</taxon>
        <taxon>Myotis</taxon>
    </lineage>
</organism>
<sequence length="588" mass="67176">YSTSAFSRLEKLGIRHPKPSPFIGNLTFFRQGSWESQMELRRLYGRLCGYYLGRRMFIVISEPDMIKQVLVENFSNFTNRMVCSVLSAYGCMGNYSQMQGLHITSNRVMIVSLIRFRSAQLKIKLPSEFRFSKEMYYLGRRMFIVISEPDMIKQVLVENFSNFTNRMATGLECKPVADSILFLRDKRWEEVRSVLTSAFSPEKLNEMTPLISQACDLLLAHLKRYAESGDAFDIQRCYSCYSTDVVASVAFGTPVDSQKAPEDPFVQHCRRFFASSIPKPLLVLILSFPSIMVPLARILPNKKRDELNSFFNKLIRNVIALRDQQAAEERRRDFLQMVLDARHSAASVGVESFDIVTQVFSHECSANPSEKHQPRHPSKPLTMDEVVGQAFLFLIAGYEIVTNTLSFATYLLATNPDCQERLLREVDRFNKKNTAPEYCSLQEGLPYLDMVIAETLRMYPPAFRFTREAAQDCELLGQRIPAGTVVEMAVGALHHDPEHWPRPEAFDPERFTAEAQRCRRPFTYLPFGAGPRSCLGVRLGLLEVKLTLLHLLSKFRFEVCPETQVPLQLESKSALSPKNGVYIKVVSR</sequence>
<evidence type="ECO:0000256" key="22">
    <source>
        <dbReference type="ARBA" id="ARBA00023160"/>
    </source>
</evidence>
<evidence type="ECO:0000256" key="10">
    <source>
        <dbReference type="ARBA" id="ARBA00022585"/>
    </source>
</evidence>
<comment type="subcellular location">
    <subcellularLocation>
        <location evidence="4">Endoplasmic reticulum membrane</location>
        <topology evidence="4">Multi-pass membrane protein</topology>
    </subcellularLocation>
</comment>
<evidence type="ECO:0000256" key="5">
    <source>
        <dbReference type="ARBA" id="ARBA00010617"/>
    </source>
</evidence>
<keyword evidence="11 33" id="KW-0349">Heme</keyword>
<dbReference type="InterPro" id="IPR036396">
    <property type="entry name" value="Cyt_P450_sf"/>
</dbReference>
<evidence type="ECO:0000256" key="13">
    <source>
        <dbReference type="ARBA" id="ARBA00022723"/>
    </source>
</evidence>
<evidence type="ECO:0000256" key="26">
    <source>
        <dbReference type="ARBA" id="ARBA00036380"/>
    </source>
</evidence>
<evidence type="ECO:0000256" key="23">
    <source>
        <dbReference type="ARBA" id="ARBA00023235"/>
    </source>
</evidence>
<dbReference type="GO" id="GO:0020037">
    <property type="term" value="F:heme binding"/>
    <property type="evidence" value="ECO:0007669"/>
    <property type="project" value="InterPro"/>
</dbReference>
<name>S7N811_MYOBR</name>
<dbReference type="GO" id="GO:0005789">
    <property type="term" value="C:endoplasmic reticulum membrane"/>
    <property type="evidence" value="ECO:0007669"/>
    <property type="project" value="UniProtKB-SubCell"/>
</dbReference>
<evidence type="ECO:0000256" key="15">
    <source>
        <dbReference type="ARBA" id="ARBA00022832"/>
    </source>
</evidence>
<dbReference type="PRINTS" id="PR00385">
    <property type="entry name" value="P450"/>
</dbReference>
<comment type="catalytic activity">
    <reaction evidence="28">
        <text>prostaglandin H2 = thromboxane A2</text>
        <dbReference type="Rhea" id="RHEA:17137"/>
        <dbReference type="ChEBI" id="CHEBI:57405"/>
        <dbReference type="ChEBI" id="CHEBI:57445"/>
        <dbReference type="EC" id="5.3.99.5"/>
    </reaction>
    <physiologicalReaction direction="left-to-right" evidence="28">
        <dbReference type="Rhea" id="RHEA:17138"/>
    </physiologicalReaction>
</comment>
<dbReference type="EC" id="4.2.1.152" evidence="7"/>
<keyword evidence="22" id="KW-0275">Fatty acid biosynthesis</keyword>
<evidence type="ECO:0000256" key="8">
    <source>
        <dbReference type="ARBA" id="ARBA00022501"/>
    </source>
</evidence>
<dbReference type="InterPro" id="IPR017972">
    <property type="entry name" value="Cyt_P450_CS"/>
</dbReference>
<comment type="function">
    <text evidence="32">Catalyzes the conversion of prostaglandin H2 (PGH2) to thromboxane A2 (TXA2), a potent inducer of blood vessel constriction and platelet aggregation. Also cleaves PGH2 to 12-hydroxy-heptadecatrienoicacid (12-HHT) and malondialdehyde, which is known to act as a mediator of DNA damage. 12-HHT and malondialdehyde are formed stoichiometrically in the same amounts as TXA2. Additionally, displays dehydratase activity, toward (15S)-hydroperoxy-(5Z,8Z,11Z,13E)-eicosatetraenoate (15(S)-HPETE) producing 15-KETE and 15-HETE.</text>
</comment>
<evidence type="ECO:0000256" key="25">
    <source>
        <dbReference type="ARBA" id="ARBA00033404"/>
    </source>
</evidence>
<dbReference type="InterPro" id="IPR002401">
    <property type="entry name" value="Cyt_P450_E_grp-I"/>
</dbReference>
<keyword evidence="23" id="KW-0413">Isomerase</keyword>
<evidence type="ECO:0000256" key="1">
    <source>
        <dbReference type="ARBA" id="ARBA00001143"/>
    </source>
</evidence>
<keyword evidence="9" id="KW-0444">Lipid biosynthesis</keyword>
<keyword evidence="19 34" id="KW-0503">Monooxygenase</keyword>
<evidence type="ECO:0000256" key="18">
    <source>
        <dbReference type="ARBA" id="ARBA00023004"/>
    </source>
</evidence>
<dbReference type="Gene3D" id="1.10.630.10">
    <property type="entry name" value="Cytochrome P450"/>
    <property type="match status" value="2"/>
</dbReference>
<dbReference type="AlphaFoldDB" id="S7N811"/>
<dbReference type="PRINTS" id="PR00463">
    <property type="entry name" value="EP450I"/>
</dbReference>
<dbReference type="SUPFAM" id="SSF48264">
    <property type="entry name" value="Cytochrome P450"/>
    <property type="match status" value="2"/>
</dbReference>
<dbReference type="FunFam" id="1.10.630.10:FF:000003">
    <property type="entry name" value="cytochrome P450 3A12-like isoform X2"/>
    <property type="match status" value="1"/>
</dbReference>
<dbReference type="GO" id="GO:0004796">
    <property type="term" value="F:thromboxane-A synthase activity"/>
    <property type="evidence" value="ECO:0007669"/>
    <property type="project" value="UniProtKB-EC"/>
</dbReference>
<evidence type="ECO:0000256" key="11">
    <source>
        <dbReference type="ARBA" id="ARBA00022617"/>
    </source>
</evidence>
<evidence type="ECO:0000256" key="17">
    <source>
        <dbReference type="ARBA" id="ARBA00023002"/>
    </source>
</evidence>
<dbReference type="eggNOG" id="KOG0158">
    <property type="taxonomic scope" value="Eukaryota"/>
</dbReference>
<feature type="non-terminal residue" evidence="35">
    <location>
        <position position="1"/>
    </location>
</feature>
<dbReference type="GO" id="GO:0008395">
    <property type="term" value="F:steroid hydroxylase activity"/>
    <property type="evidence" value="ECO:0007669"/>
    <property type="project" value="TreeGrafter"/>
</dbReference>
<dbReference type="Pfam" id="PF00067">
    <property type="entry name" value="p450"/>
    <property type="match status" value="2"/>
</dbReference>
<keyword evidence="13 33" id="KW-0479">Metal-binding</keyword>
<evidence type="ECO:0000256" key="30">
    <source>
        <dbReference type="ARBA" id="ARBA00040834"/>
    </source>
</evidence>
<keyword evidence="15" id="KW-0276">Fatty acid metabolism</keyword>
<evidence type="ECO:0000256" key="24">
    <source>
        <dbReference type="ARBA" id="ARBA00023239"/>
    </source>
</evidence>
<reference evidence="35 36" key="1">
    <citation type="journal article" date="2013" name="Nat. Commun.">
        <title>Genome analysis reveals insights into physiology and longevity of the Brandt's bat Myotis brandtii.</title>
        <authorList>
            <person name="Seim I."/>
            <person name="Fang X."/>
            <person name="Xiong Z."/>
            <person name="Lobanov A.V."/>
            <person name="Huang Z."/>
            <person name="Ma S."/>
            <person name="Feng Y."/>
            <person name="Turanov A.A."/>
            <person name="Zhu Y."/>
            <person name="Lenz T.L."/>
            <person name="Gerashchenko M.V."/>
            <person name="Fan D."/>
            <person name="Hee Yim S."/>
            <person name="Yao X."/>
            <person name="Jordan D."/>
            <person name="Xiong Y."/>
            <person name="Ma Y."/>
            <person name="Lyapunov A.N."/>
            <person name="Chen G."/>
            <person name="Kulakova O.I."/>
            <person name="Sun Y."/>
            <person name="Lee S.G."/>
            <person name="Bronson R.T."/>
            <person name="Moskalev A.A."/>
            <person name="Sunyaev S.R."/>
            <person name="Zhang G."/>
            <person name="Krogh A."/>
            <person name="Wang J."/>
            <person name="Gladyshev V.N."/>
        </authorList>
    </citation>
    <scope>NUCLEOTIDE SEQUENCE [LARGE SCALE GENOMIC DNA]</scope>
</reference>
<evidence type="ECO:0000256" key="21">
    <source>
        <dbReference type="ARBA" id="ARBA00023136"/>
    </source>
</evidence>
<comment type="catalytic activity">
    <reaction evidence="2">
        <text>a hydroperoxyeicosatetraenoate = an oxoeicosatetraenoate + H2O</text>
        <dbReference type="Rhea" id="RHEA:55556"/>
        <dbReference type="ChEBI" id="CHEBI:15377"/>
        <dbReference type="ChEBI" id="CHEBI:59720"/>
        <dbReference type="ChEBI" id="CHEBI:131859"/>
        <dbReference type="EC" id="4.2.1.152"/>
    </reaction>
    <physiologicalReaction direction="left-to-right" evidence="2">
        <dbReference type="Rhea" id="RHEA:55557"/>
    </physiologicalReaction>
</comment>
<dbReference type="InterPro" id="IPR001128">
    <property type="entry name" value="Cyt_P450"/>
</dbReference>
<comment type="catalytic activity">
    <reaction evidence="27">
        <text>prostaglandin H2 = (12S)-hydroxy-(5Z,8E,10E)-heptadecatrienoate + malonaldehyde</text>
        <dbReference type="Rhea" id="RHEA:48644"/>
        <dbReference type="ChEBI" id="CHEBI:57405"/>
        <dbReference type="ChEBI" id="CHEBI:90694"/>
        <dbReference type="ChEBI" id="CHEBI:566274"/>
    </reaction>
</comment>
<gene>
    <name evidence="35" type="ORF">D623_10020745</name>
</gene>
<dbReference type="EC" id="5.3.99.5" evidence="29"/>
<evidence type="ECO:0000256" key="31">
    <source>
        <dbReference type="ARBA" id="ARBA00042726"/>
    </source>
</evidence>
<dbReference type="PANTHER" id="PTHR24302:SF47">
    <property type="entry name" value="CYTOCHROME P450"/>
    <property type="match status" value="1"/>
</dbReference>
<evidence type="ECO:0000256" key="4">
    <source>
        <dbReference type="ARBA" id="ARBA00004477"/>
    </source>
</evidence>
<dbReference type="Proteomes" id="UP000052978">
    <property type="component" value="Unassembled WGS sequence"/>
</dbReference>
<comment type="catalytic activity">
    <reaction evidence="26">
        <text>(15S)-hydroperoxy-(5Z,8Z,11Z,13E)-eicosatetraenoate + AH2 = (15S)-hydroxy-(5Z,8Z,11Z,13E)-eicosatetraenoate + A + H2O</text>
        <dbReference type="Rhea" id="RHEA:48856"/>
        <dbReference type="ChEBI" id="CHEBI:13193"/>
        <dbReference type="ChEBI" id="CHEBI:15377"/>
        <dbReference type="ChEBI" id="CHEBI:17499"/>
        <dbReference type="ChEBI" id="CHEBI:57409"/>
        <dbReference type="ChEBI" id="CHEBI:57446"/>
    </reaction>
    <physiologicalReaction direction="left-to-right" evidence="26">
        <dbReference type="Rhea" id="RHEA:48857"/>
    </physiologicalReaction>
</comment>
<feature type="binding site" description="axial binding residue" evidence="33">
    <location>
        <position position="534"/>
    </location>
    <ligand>
        <name>heme</name>
        <dbReference type="ChEBI" id="CHEBI:30413"/>
    </ligand>
    <ligandPart>
        <name>Fe</name>
        <dbReference type="ChEBI" id="CHEBI:18248"/>
    </ligandPart>
</feature>
<protein>
    <recommendedName>
        <fullName evidence="30">Thromboxane-A synthase</fullName>
        <ecNumber evidence="7">4.2.1.152</ecNumber>
        <ecNumber evidence="29">5.3.99.5</ecNumber>
    </recommendedName>
    <alternativeName>
        <fullName evidence="31">Cytochrome P450 5A1</fullName>
    </alternativeName>
    <alternativeName>
        <fullName evidence="25">Hydroperoxy icosatetraenoate dehydratase</fullName>
    </alternativeName>
</protein>
<evidence type="ECO:0000313" key="35">
    <source>
        <dbReference type="EMBL" id="EPQ13176.1"/>
    </source>
</evidence>
<keyword evidence="24" id="KW-0456">Lyase</keyword>
<evidence type="ECO:0000313" key="36">
    <source>
        <dbReference type="Proteomes" id="UP000052978"/>
    </source>
</evidence>
<evidence type="ECO:0000256" key="6">
    <source>
        <dbReference type="ARBA" id="ARBA00011245"/>
    </source>
</evidence>
<evidence type="ECO:0000256" key="2">
    <source>
        <dbReference type="ARBA" id="ARBA00001719"/>
    </source>
</evidence>
<keyword evidence="17 34" id="KW-0560">Oxidoreductase</keyword>
<evidence type="ECO:0000256" key="19">
    <source>
        <dbReference type="ARBA" id="ARBA00023033"/>
    </source>
</evidence>
<evidence type="ECO:0000256" key="32">
    <source>
        <dbReference type="ARBA" id="ARBA00054825"/>
    </source>
</evidence>
<evidence type="ECO:0000256" key="29">
    <source>
        <dbReference type="ARBA" id="ARBA00038872"/>
    </source>
</evidence>
<comment type="catalytic activity">
    <reaction evidence="1">
        <text>(15S)-hydroperoxy-(5Z,8Z,11Z,13E)-eicosatetraenoate = 15-oxo-(5Z,8Z,11Z,13E)-eicosatetraenoate + H2O</text>
        <dbReference type="Rhea" id="RHEA:48636"/>
        <dbReference type="ChEBI" id="CHEBI:15377"/>
        <dbReference type="ChEBI" id="CHEBI:57410"/>
        <dbReference type="ChEBI" id="CHEBI:57446"/>
    </reaction>
    <physiologicalReaction direction="left-to-right" evidence="1">
        <dbReference type="Rhea" id="RHEA:48637"/>
    </physiologicalReaction>
</comment>
<dbReference type="GO" id="GO:0106256">
    <property type="term" value="F:hydroperoxy icosatetraenoate dehydratase activity"/>
    <property type="evidence" value="ECO:0007669"/>
    <property type="project" value="UniProtKB-EC"/>
</dbReference>
<comment type="similarity">
    <text evidence="5 34">Belongs to the cytochrome P450 family.</text>
</comment>
<evidence type="ECO:0000256" key="20">
    <source>
        <dbReference type="ARBA" id="ARBA00023098"/>
    </source>
</evidence>
<evidence type="ECO:0000256" key="12">
    <source>
        <dbReference type="ARBA" id="ARBA00022692"/>
    </source>
</evidence>
<dbReference type="PROSITE" id="PS00086">
    <property type="entry name" value="CYTOCHROME_P450"/>
    <property type="match status" value="1"/>
</dbReference>
<evidence type="ECO:0000256" key="28">
    <source>
        <dbReference type="ARBA" id="ARBA00036475"/>
    </source>
</evidence>
<evidence type="ECO:0000256" key="3">
    <source>
        <dbReference type="ARBA" id="ARBA00001971"/>
    </source>
</evidence>
<evidence type="ECO:0000256" key="33">
    <source>
        <dbReference type="PIRSR" id="PIRSR602401-1"/>
    </source>
</evidence>
<evidence type="ECO:0000256" key="34">
    <source>
        <dbReference type="RuleBase" id="RU000461"/>
    </source>
</evidence>
<keyword evidence="20" id="KW-0443">Lipid metabolism</keyword>
<keyword evidence="16" id="KW-1133">Transmembrane helix</keyword>
<dbReference type="EMBL" id="KE163676">
    <property type="protein sequence ID" value="EPQ13176.1"/>
    <property type="molecule type" value="Genomic_DNA"/>
</dbReference>
<evidence type="ECO:0000256" key="16">
    <source>
        <dbReference type="ARBA" id="ARBA00022989"/>
    </source>
</evidence>
<evidence type="ECO:0000256" key="27">
    <source>
        <dbReference type="ARBA" id="ARBA00036424"/>
    </source>
</evidence>
<evidence type="ECO:0000256" key="7">
    <source>
        <dbReference type="ARBA" id="ARBA00013084"/>
    </source>
</evidence>
<dbReference type="PANTHER" id="PTHR24302">
    <property type="entry name" value="CYTOCHROME P450 FAMILY 3"/>
    <property type="match status" value="1"/>
</dbReference>
<keyword evidence="36" id="KW-1185">Reference proteome</keyword>
<keyword evidence="21" id="KW-0472">Membrane</keyword>
<comment type="cofactor">
    <cofactor evidence="3 33">
        <name>heme</name>
        <dbReference type="ChEBI" id="CHEBI:30413"/>
    </cofactor>
</comment>
<comment type="subunit">
    <text evidence="6">Monomer.</text>
</comment>
<evidence type="ECO:0000256" key="14">
    <source>
        <dbReference type="ARBA" id="ARBA00022824"/>
    </source>
</evidence>
<dbReference type="GO" id="GO:0016705">
    <property type="term" value="F:oxidoreductase activity, acting on paired donors, with incorporation or reduction of molecular oxygen"/>
    <property type="evidence" value="ECO:0007669"/>
    <property type="project" value="InterPro"/>
</dbReference>